<dbReference type="RefSeq" id="XP_020103103.1">
    <property type="nucleotide sequence ID" value="XM_020247514.1"/>
</dbReference>
<dbReference type="Gene3D" id="1.20.1280.50">
    <property type="match status" value="1"/>
</dbReference>
<gene>
    <name evidence="4" type="primary">LOC109720418</name>
</gene>
<dbReference type="CDD" id="cd22160">
    <property type="entry name" value="F-box_AtFBL13-like"/>
    <property type="match status" value="1"/>
</dbReference>
<organism evidence="3 4">
    <name type="scientific">Ananas comosus</name>
    <name type="common">Pineapple</name>
    <name type="synonym">Ananas ananas</name>
    <dbReference type="NCBI Taxonomy" id="4615"/>
    <lineage>
        <taxon>Eukaryota</taxon>
        <taxon>Viridiplantae</taxon>
        <taxon>Streptophyta</taxon>
        <taxon>Embryophyta</taxon>
        <taxon>Tracheophyta</taxon>
        <taxon>Spermatophyta</taxon>
        <taxon>Magnoliopsida</taxon>
        <taxon>Liliopsida</taxon>
        <taxon>Poales</taxon>
        <taxon>Bromeliaceae</taxon>
        <taxon>Bromelioideae</taxon>
        <taxon>Ananas</taxon>
    </lineage>
</organism>
<dbReference type="Gene3D" id="3.80.10.10">
    <property type="entry name" value="Ribonuclease Inhibitor"/>
    <property type="match status" value="1"/>
</dbReference>
<name>A0A6P5GB62_ANACO</name>
<dbReference type="Pfam" id="PF00646">
    <property type="entry name" value="F-box"/>
    <property type="match status" value="1"/>
</dbReference>
<dbReference type="InterPro" id="IPR032675">
    <property type="entry name" value="LRR_dom_sf"/>
</dbReference>
<evidence type="ECO:0000313" key="3">
    <source>
        <dbReference type="Proteomes" id="UP000515123"/>
    </source>
</evidence>
<dbReference type="AlphaFoldDB" id="A0A6P5GB62"/>
<dbReference type="InterPro" id="IPR001810">
    <property type="entry name" value="F-box_dom"/>
</dbReference>
<feature type="domain" description="F-box/LRR-repeat protein 15/At3g58940/PEG3-like LRR" evidence="2">
    <location>
        <begin position="116"/>
        <end position="335"/>
    </location>
</feature>
<evidence type="ECO:0000259" key="1">
    <source>
        <dbReference type="Pfam" id="PF00646"/>
    </source>
</evidence>
<dbReference type="OrthoDB" id="612216at2759"/>
<evidence type="ECO:0000313" key="4">
    <source>
        <dbReference type="RefSeq" id="XP_020103103.1"/>
    </source>
</evidence>
<dbReference type="GeneID" id="109720418"/>
<dbReference type="InterPro" id="IPR055411">
    <property type="entry name" value="LRR_FXL15/At3g58940/PEG3-like"/>
</dbReference>
<dbReference type="SUPFAM" id="SSF81383">
    <property type="entry name" value="F-box domain"/>
    <property type="match status" value="1"/>
</dbReference>
<protein>
    <submittedName>
        <fullName evidence="4">F-box/FBD/LRR-repeat protein At1g13570-like</fullName>
    </submittedName>
</protein>
<dbReference type="SUPFAM" id="SSF52047">
    <property type="entry name" value="RNI-like"/>
    <property type="match status" value="1"/>
</dbReference>
<feature type="domain" description="F-box" evidence="1">
    <location>
        <begin position="10"/>
        <end position="50"/>
    </location>
</feature>
<sequence length="347" mass="39545">MESSDDANRINELPDCLLSIIISYLPTGEAARTSLLSSRWRHIWSTSPLHLDDSSICSANTSQRRRFGRGTGPSSSTCDEDRRRVQTISRILASHRGCIDTFRLAHTCFRGRKSRVDGWFRILAEKNIQELMLHFPYVYPVKEPDIPASLLACESLRTMELVNCRFPCTTEACLNLINLHKLILDTAEVTDGALRSVLSCCTALQSLSLSHVTRLRRIHVRSQSLQTLEVRYCEDLKELFIEDAPNLERLFGRRLALRQWLKVISAPKLEILHYLTAQIEKLELGNTVFEMLPHITQVSWSTPVLSLKNLTIEVNFSVHEQVKVLAGLLRCFPCLPYSVLSHEFSKL</sequence>
<dbReference type="InterPro" id="IPR053781">
    <property type="entry name" value="F-box_AtFBL13-like"/>
</dbReference>
<dbReference type="Proteomes" id="UP000515123">
    <property type="component" value="Linkage group 1"/>
</dbReference>
<proteinExistence type="predicted"/>
<reference evidence="3" key="1">
    <citation type="journal article" date="2015" name="Nat. Genet.">
        <title>The pineapple genome and the evolution of CAM photosynthesis.</title>
        <authorList>
            <person name="Ming R."/>
            <person name="VanBuren R."/>
            <person name="Wai C.M."/>
            <person name="Tang H."/>
            <person name="Schatz M.C."/>
            <person name="Bowers J.E."/>
            <person name="Lyons E."/>
            <person name="Wang M.L."/>
            <person name="Chen J."/>
            <person name="Biggers E."/>
            <person name="Zhang J."/>
            <person name="Huang L."/>
            <person name="Zhang L."/>
            <person name="Miao W."/>
            <person name="Zhang J."/>
            <person name="Ye Z."/>
            <person name="Miao C."/>
            <person name="Lin Z."/>
            <person name="Wang H."/>
            <person name="Zhou H."/>
            <person name="Yim W.C."/>
            <person name="Priest H.D."/>
            <person name="Zheng C."/>
            <person name="Woodhouse M."/>
            <person name="Edger P.P."/>
            <person name="Guyot R."/>
            <person name="Guo H.B."/>
            <person name="Guo H."/>
            <person name="Zheng G."/>
            <person name="Singh R."/>
            <person name="Sharma A."/>
            <person name="Min X."/>
            <person name="Zheng Y."/>
            <person name="Lee H."/>
            <person name="Gurtowski J."/>
            <person name="Sedlazeck F.J."/>
            <person name="Harkess A."/>
            <person name="McKain M.R."/>
            <person name="Liao Z."/>
            <person name="Fang J."/>
            <person name="Liu J."/>
            <person name="Zhang X."/>
            <person name="Zhang Q."/>
            <person name="Hu W."/>
            <person name="Qin Y."/>
            <person name="Wang K."/>
            <person name="Chen L.Y."/>
            <person name="Shirley N."/>
            <person name="Lin Y.R."/>
            <person name="Liu L.Y."/>
            <person name="Hernandez A.G."/>
            <person name="Wright C.L."/>
            <person name="Bulone V."/>
            <person name="Tuskan G.A."/>
            <person name="Heath K."/>
            <person name="Zee F."/>
            <person name="Moore P.H."/>
            <person name="Sunkar R."/>
            <person name="Leebens-Mack J.H."/>
            <person name="Mockler T."/>
            <person name="Bennetzen J.L."/>
            <person name="Freeling M."/>
            <person name="Sankoff D."/>
            <person name="Paterson A.H."/>
            <person name="Zhu X."/>
            <person name="Yang X."/>
            <person name="Smith J.A."/>
            <person name="Cushman J.C."/>
            <person name="Paull R.E."/>
            <person name="Yu Q."/>
        </authorList>
    </citation>
    <scope>NUCLEOTIDE SEQUENCE [LARGE SCALE GENOMIC DNA]</scope>
    <source>
        <strain evidence="3">cv. F153</strain>
    </source>
</reference>
<dbReference type="Pfam" id="PF24758">
    <property type="entry name" value="LRR_At5g56370"/>
    <property type="match status" value="1"/>
</dbReference>
<dbReference type="PANTHER" id="PTHR32141">
    <property type="match status" value="1"/>
</dbReference>
<accession>A0A6P5GB62</accession>
<dbReference type="InterPro" id="IPR055302">
    <property type="entry name" value="F-box_dom-containing"/>
</dbReference>
<dbReference type="InterPro" id="IPR036047">
    <property type="entry name" value="F-box-like_dom_sf"/>
</dbReference>
<dbReference type="PANTHER" id="PTHR32141:SF179">
    <property type="entry name" value="F-BOX DOMAIN-CONTAINING PROTEIN"/>
    <property type="match status" value="1"/>
</dbReference>
<reference evidence="4" key="2">
    <citation type="submission" date="2025-08" db="UniProtKB">
        <authorList>
            <consortium name="RefSeq"/>
        </authorList>
    </citation>
    <scope>IDENTIFICATION</scope>
    <source>
        <tissue evidence="4">Leaf</tissue>
    </source>
</reference>
<evidence type="ECO:0000259" key="2">
    <source>
        <dbReference type="Pfam" id="PF24758"/>
    </source>
</evidence>
<keyword evidence="3" id="KW-1185">Reference proteome</keyword>